<dbReference type="Proteomes" id="UP000629098">
    <property type="component" value="Unassembled WGS sequence"/>
</dbReference>
<dbReference type="PROSITE" id="PS50206">
    <property type="entry name" value="RHODANESE_3"/>
    <property type="match status" value="2"/>
</dbReference>
<keyword evidence="6" id="KW-1185">Reference proteome</keyword>
<evidence type="ECO:0000256" key="1">
    <source>
        <dbReference type="ARBA" id="ARBA00012245"/>
    </source>
</evidence>
<dbReference type="InterPro" id="IPR001763">
    <property type="entry name" value="Rhodanese-like_dom"/>
</dbReference>
<sequence length="295" mass="33052">MEVKPLITPQELAIILEQKSLIVIDTRDPKEYSVSHIPGAVNIREIFTILASSEPFGLASLQSQFAELLGKAGISGTEQLVIYEDAMNKGYGQSCRGYFLLKYLGCSKVSVLDGGYQAWLQAMPTTAEIPTPRQKSFSMNINSSIMVTAQQMLQALDNPAIVKLDVRDYDEWMGISSSPYGIDFCPRKGRIPGAVWIEWYRMMMPNSEIPIFRPEEEILEICQSVGITPESTVYVYCFKGSRASHTLIALKQAGIKDVRNYFSSWNEWSRDPSLPIEIGEPSTTARNSKFKIQKA</sequence>
<gene>
    <name evidence="5" type="ORF">ICL16_24205</name>
</gene>
<dbReference type="EMBL" id="JACXAE010000075">
    <property type="protein sequence ID" value="MBD2775083.1"/>
    <property type="molecule type" value="Genomic_DNA"/>
</dbReference>
<name>A0A8J7BZ36_9CYAN</name>
<dbReference type="RefSeq" id="WP_190833007.1">
    <property type="nucleotide sequence ID" value="NZ_CAWPPI010000075.1"/>
</dbReference>
<comment type="caution">
    <text evidence="5">The sequence shown here is derived from an EMBL/GenBank/DDBJ whole genome shotgun (WGS) entry which is preliminary data.</text>
</comment>
<evidence type="ECO:0000256" key="2">
    <source>
        <dbReference type="ARBA" id="ARBA00022737"/>
    </source>
</evidence>
<dbReference type="GO" id="GO:0004792">
    <property type="term" value="F:thiosulfate-cyanide sulfurtransferase activity"/>
    <property type="evidence" value="ECO:0007669"/>
    <property type="project" value="UniProtKB-EC"/>
</dbReference>
<dbReference type="Pfam" id="PF00581">
    <property type="entry name" value="Rhodanese"/>
    <property type="match status" value="2"/>
</dbReference>
<evidence type="ECO:0000256" key="3">
    <source>
        <dbReference type="ARBA" id="ARBA00047549"/>
    </source>
</evidence>
<reference evidence="5" key="1">
    <citation type="submission" date="2020-09" db="EMBL/GenBank/DDBJ databases">
        <title>Iningainema tapete sp. nov. (Scytonemataceae, Cyanobacteria) from greenhouses in central Florida (USA) produces two types of nodularin with biosynthetic potential for microcystin-LR and anabaenopeptins.</title>
        <authorList>
            <person name="Berthold D.E."/>
            <person name="Lefler F.W."/>
            <person name="Huang I.-S."/>
            <person name="Abdulla H."/>
            <person name="Zimba P.V."/>
            <person name="Laughinghouse H.D. IV."/>
        </authorList>
    </citation>
    <scope>NUCLEOTIDE SEQUENCE</scope>
    <source>
        <strain evidence="5">BLCCT55</strain>
    </source>
</reference>
<evidence type="ECO:0000313" key="6">
    <source>
        <dbReference type="Proteomes" id="UP000629098"/>
    </source>
</evidence>
<dbReference type="PANTHER" id="PTHR43855:SF1">
    <property type="entry name" value="THIOSULFATE SULFURTRANSFERASE"/>
    <property type="match status" value="1"/>
</dbReference>
<feature type="domain" description="Rhodanese" evidence="4">
    <location>
        <begin position="17"/>
        <end position="128"/>
    </location>
</feature>
<evidence type="ECO:0000259" key="4">
    <source>
        <dbReference type="PROSITE" id="PS50206"/>
    </source>
</evidence>
<feature type="domain" description="Rhodanese" evidence="4">
    <location>
        <begin position="157"/>
        <end position="277"/>
    </location>
</feature>
<dbReference type="CDD" id="cd01448">
    <property type="entry name" value="TST_Repeat_1"/>
    <property type="match status" value="1"/>
</dbReference>
<dbReference type="AlphaFoldDB" id="A0A8J7BZ36"/>
<organism evidence="5 6">
    <name type="scientific">Iningainema tapete BLCC-T55</name>
    <dbReference type="NCBI Taxonomy" id="2748662"/>
    <lineage>
        <taxon>Bacteria</taxon>
        <taxon>Bacillati</taxon>
        <taxon>Cyanobacteriota</taxon>
        <taxon>Cyanophyceae</taxon>
        <taxon>Nostocales</taxon>
        <taxon>Scytonemataceae</taxon>
        <taxon>Iningainema tapete</taxon>
    </lineage>
</organism>
<dbReference type="PANTHER" id="PTHR43855">
    <property type="entry name" value="THIOSULFATE SULFURTRANSFERASE"/>
    <property type="match status" value="1"/>
</dbReference>
<dbReference type="CDD" id="cd01449">
    <property type="entry name" value="TST_Repeat_2"/>
    <property type="match status" value="1"/>
</dbReference>
<dbReference type="Gene3D" id="3.40.250.10">
    <property type="entry name" value="Rhodanese-like domain"/>
    <property type="match status" value="2"/>
</dbReference>
<dbReference type="EC" id="2.8.1.1" evidence="1"/>
<protein>
    <recommendedName>
        <fullName evidence="1">thiosulfate sulfurtransferase</fullName>
        <ecNumber evidence="1">2.8.1.1</ecNumber>
    </recommendedName>
</protein>
<keyword evidence="2" id="KW-0677">Repeat</keyword>
<evidence type="ECO:0000313" key="5">
    <source>
        <dbReference type="EMBL" id="MBD2775083.1"/>
    </source>
</evidence>
<proteinExistence type="predicted"/>
<dbReference type="InterPro" id="IPR036873">
    <property type="entry name" value="Rhodanese-like_dom_sf"/>
</dbReference>
<dbReference type="SUPFAM" id="SSF52821">
    <property type="entry name" value="Rhodanese/Cell cycle control phosphatase"/>
    <property type="match status" value="2"/>
</dbReference>
<dbReference type="InterPro" id="IPR051126">
    <property type="entry name" value="Thiosulfate_sulfurtransferase"/>
</dbReference>
<dbReference type="PROSITE" id="PS00380">
    <property type="entry name" value="RHODANESE_1"/>
    <property type="match status" value="1"/>
</dbReference>
<comment type="catalytic activity">
    <reaction evidence="3">
        <text>thiosulfate + hydrogen cyanide = thiocyanate + sulfite + 2 H(+)</text>
        <dbReference type="Rhea" id="RHEA:16881"/>
        <dbReference type="ChEBI" id="CHEBI:15378"/>
        <dbReference type="ChEBI" id="CHEBI:17359"/>
        <dbReference type="ChEBI" id="CHEBI:18022"/>
        <dbReference type="ChEBI" id="CHEBI:18407"/>
        <dbReference type="ChEBI" id="CHEBI:33542"/>
        <dbReference type="EC" id="2.8.1.1"/>
    </reaction>
</comment>
<accession>A0A8J7BZ36</accession>
<dbReference type="InterPro" id="IPR001307">
    <property type="entry name" value="Thiosulphate_STrfase_CS"/>
</dbReference>
<dbReference type="SMART" id="SM00450">
    <property type="entry name" value="RHOD"/>
    <property type="match status" value="2"/>
</dbReference>